<dbReference type="KEGG" id="pgu:PGUG_01586"/>
<protein>
    <recommendedName>
        <fullName evidence="2">FHA domain-containing protein</fullName>
    </recommendedName>
</protein>
<evidence type="ECO:0000256" key="1">
    <source>
        <dbReference type="SAM" id="MobiDB-lite"/>
    </source>
</evidence>
<feature type="region of interest" description="Disordered" evidence="1">
    <location>
        <begin position="65"/>
        <end position="108"/>
    </location>
</feature>
<dbReference type="Proteomes" id="UP000001997">
    <property type="component" value="Unassembled WGS sequence"/>
</dbReference>
<name>A5DE85_PICGU</name>
<dbReference type="Pfam" id="PF00498">
    <property type="entry name" value="FHA"/>
    <property type="match status" value="1"/>
</dbReference>
<organism evidence="3 4">
    <name type="scientific">Meyerozyma guilliermondii (strain ATCC 6260 / CBS 566 / DSM 6381 / JCM 1539 / NBRC 10279 / NRRL Y-324)</name>
    <name type="common">Yeast</name>
    <name type="synonym">Candida guilliermondii</name>
    <dbReference type="NCBI Taxonomy" id="294746"/>
    <lineage>
        <taxon>Eukaryota</taxon>
        <taxon>Fungi</taxon>
        <taxon>Dikarya</taxon>
        <taxon>Ascomycota</taxon>
        <taxon>Saccharomycotina</taxon>
        <taxon>Pichiomycetes</taxon>
        <taxon>Debaryomycetaceae</taxon>
        <taxon>Meyerozyma</taxon>
    </lineage>
</organism>
<feature type="region of interest" description="Disordered" evidence="1">
    <location>
        <begin position="301"/>
        <end position="328"/>
    </location>
</feature>
<dbReference type="SMART" id="SM00240">
    <property type="entry name" value="FHA"/>
    <property type="match status" value="1"/>
</dbReference>
<dbReference type="OrthoDB" id="4096268at2759"/>
<dbReference type="AlphaFoldDB" id="A5DE85"/>
<dbReference type="GeneID" id="5128422"/>
<feature type="domain" description="FHA" evidence="2">
    <location>
        <begin position="120"/>
        <end position="177"/>
    </location>
</feature>
<feature type="compositionally biased region" description="Polar residues" evidence="1">
    <location>
        <begin position="91"/>
        <end position="108"/>
    </location>
</feature>
<dbReference type="VEuPathDB" id="FungiDB:PGUG_01586"/>
<keyword evidence="4" id="KW-1185">Reference proteome</keyword>
<dbReference type="EMBL" id="CH408156">
    <property type="protein sequence ID" value="EDK37488.2"/>
    <property type="molecule type" value="Genomic_DNA"/>
</dbReference>
<evidence type="ECO:0000259" key="2">
    <source>
        <dbReference type="PROSITE" id="PS50006"/>
    </source>
</evidence>
<dbReference type="SUPFAM" id="SSF49879">
    <property type="entry name" value="SMAD/FHA domain"/>
    <property type="match status" value="1"/>
</dbReference>
<feature type="compositionally biased region" description="Polar residues" evidence="1">
    <location>
        <begin position="65"/>
        <end position="76"/>
    </location>
</feature>
<dbReference type="Gene3D" id="2.60.200.20">
    <property type="match status" value="1"/>
</dbReference>
<feature type="compositionally biased region" description="Acidic residues" evidence="1">
    <location>
        <begin position="302"/>
        <end position="316"/>
    </location>
</feature>
<dbReference type="CDD" id="cd00060">
    <property type="entry name" value="FHA"/>
    <property type="match status" value="1"/>
</dbReference>
<feature type="compositionally biased region" description="Acidic residues" evidence="1">
    <location>
        <begin position="81"/>
        <end position="90"/>
    </location>
</feature>
<evidence type="ECO:0000313" key="3">
    <source>
        <dbReference type="EMBL" id="EDK37488.2"/>
    </source>
</evidence>
<dbReference type="eggNOG" id="ENOG502QVGM">
    <property type="taxonomic scope" value="Eukaryota"/>
</dbReference>
<dbReference type="HOGENOM" id="CLU_683544_0_0_1"/>
<dbReference type="InterPro" id="IPR000253">
    <property type="entry name" value="FHA_dom"/>
</dbReference>
<feature type="region of interest" description="Disordered" evidence="1">
    <location>
        <begin position="345"/>
        <end position="367"/>
    </location>
</feature>
<feature type="compositionally biased region" description="Basic and acidic residues" evidence="1">
    <location>
        <begin position="317"/>
        <end position="327"/>
    </location>
</feature>
<accession>A5DE85</accession>
<gene>
    <name evidence="3" type="ORF">PGUG_01586</name>
</gene>
<reference evidence="3 4" key="1">
    <citation type="journal article" date="2009" name="Nature">
        <title>Evolution of pathogenicity and sexual reproduction in eight Candida genomes.</title>
        <authorList>
            <person name="Butler G."/>
            <person name="Rasmussen M.D."/>
            <person name="Lin M.F."/>
            <person name="Santos M.A."/>
            <person name="Sakthikumar S."/>
            <person name="Munro C.A."/>
            <person name="Rheinbay E."/>
            <person name="Grabherr M."/>
            <person name="Forche A."/>
            <person name="Reedy J.L."/>
            <person name="Agrafioti I."/>
            <person name="Arnaud M.B."/>
            <person name="Bates S."/>
            <person name="Brown A.J."/>
            <person name="Brunke S."/>
            <person name="Costanzo M.C."/>
            <person name="Fitzpatrick D.A."/>
            <person name="de Groot P.W."/>
            <person name="Harris D."/>
            <person name="Hoyer L.L."/>
            <person name="Hube B."/>
            <person name="Klis F.M."/>
            <person name="Kodira C."/>
            <person name="Lennard N."/>
            <person name="Logue M.E."/>
            <person name="Martin R."/>
            <person name="Neiman A.M."/>
            <person name="Nikolaou E."/>
            <person name="Quail M.A."/>
            <person name="Quinn J."/>
            <person name="Santos M.C."/>
            <person name="Schmitzberger F.F."/>
            <person name="Sherlock G."/>
            <person name="Shah P."/>
            <person name="Silverstein K.A."/>
            <person name="Skrzypek M.S."/>
            <person name="Soll D."/>
            <person name="Staggs R."/>
            <person name="Stansfield I."/>
            <person name="Stumpf M.P."/>
            <person name="Sudbery P.E."/>
            <person name="Srikantha T."/>
            <person name="Zeng Q."/>
            <person name="Berman J."/>
            <person name="Berriman M."/>
            <person name="Heitman J."/>
            <person name="Gow N.A."/>
            <person name="Lorenz M.C."/>
            <person name="Birren B.W."/>
            <person name="Kellis M."/>
            <person name="Cuomo C.A."/>
        </authorList>
    </citation>
    <scope>NUCLEOTIDE SEQUENCE [LARGE SCALE GENOMIC DNA]</scope>
    <source>
        <strain evidence="4">ATCC 6260 / CBS 566 / DSM 6381 / JCM 1539 / NBRC 10279 / NRRL Y-324</strain>
    </source>
</reference>
<evidence type="ECO:0000313" key="4">
    <source>
        <dbReference type="Proteomes" id="UP000001997"/>
    </source>
</evidence>
<dbReference type="InParanoid" id="A5DE85"/>
<sequence>MTLVAIVSVSPIPTPGTIAIRPKKCGIESSSPQQTTMEELSNVIPESGDSDQVIIVDTETVSTTNGLGSLQKQEMVSSVEPIEDEQDSDLESLNSDQESQGDQETQNPCRKVSLCVGERVVVGRASKTNAERHPEFDNLLFHNAHLSKVHAEIEYKPGFYIKDLGSSFGTVVNGLVLAPEEPLKLKDGDVIGLIMLKPSKKIAKVFDKFTSEKLIPLNEFGSPQLDIKKRVFIKGNTIEFYDVEGSIDKVSVDETDSASESVEQVQELIQLSESEVSESEVSESDFSSGDEISHTQIIFDSFSDDDASTPSEEETEPESRKRSRSDMENQDSFIMLVSENDEDLQQLLAPPPPPPAEPQQVKRQKTNSWSVKTVLKEVGKAFFYTAATVAALGLYGSTIDPEK</sequence>
<dbReference type="InterPro" id="IPR008984">
    <property type="entry name" value="SMAD_FHA_dom_sf"/>
</dbReference>
<dbReference type="RefSeq" id="XP_001485915.2">
    <property type="nucleotide sequence ID" value="XM_001485865.1"/>
</dbReference>
<feature type="region of interest" description="Disordered" evidence="1">
    <location>
        <begin position="271"/>
        <end position="290"/>
    </location>
</feature>
<proteinExistence type="predicted"/>
<dbReference type="PROSITE" id="PS50006">
    <property type="entry name" value="FHA_DOMAIN"/>
    <property type="match status" value="1"/>
</dbReference>